<feature type="transmembrane region" description="Helical" evidence="7">
    <location>
        <begin position="105"/>
        <end position="126"/>
    </location>
</feature>
<gene>
    <name evidence="9" type="ORF">S12H4_20537</name>
</gene>
<evidence type="ECO:0000256" key="5">
    <source>
        <dbReference type="ARBA" id="ARBA00022989"/>
    </source>
</evidence>
<name>X1T7Z8_9ZZZZ</name>
<dbReference type="PROSITE" id="PS50928">
    <property type="entry name" value="ABC_TM1"/>
    <property type="match status" value="1"/>
</dbReference>
<dbReference type="GO" id="GO:0055085">
    <property type="term" value="P:transmembrane transport"/>
    <property type="evidence" value="ECO:0007669"/>
    <property type="project" value="InterPro"/>
</dbReference>
<dbReference type="AlphaFoldDB" id="X1T7Z8"/>
<comment type="subcellular location">
    <subcellularLocation>
        <location evidence="1">Cell membrane</location>
        <topology evidence="1">Multi-pass membrane protein</topology>
    </subcellularLocation>
</comment>
<dbReference type="Pfam" id="PF00528">
    <property type="entry name" value="BPD_transp_1"/>
    <property type="match status" value="1"/>
</dbReference>
<sequence length="235" mass="26865">MWKRQMWVAYLFILPATLIISIFVMIPSLVSIYFSFFKYDAITPSKFIGLRNYGEFFFNDPLALRSLSINLYYIIGTLPVAILVGFIIAVALNARWFRGRQFFNAAYFIPVAISMVGGSAICLWLLDPMGGLVNWLMELIGLSPQAWVGDPKLALLTICLVSIWKNLGFFMVIYLTALQAIPSTYYEAARIDGANRWQEIYHITWPMVIPTTFFLLIMGTIAGFQIFDQIYVMTR</sequence>
<feature type="transmembrane region" description="Helical" evidence="7">
    <location>
        <begin position="205"/>
        <end position="227"/>
    </location>
</feature>
<keyword evidence="4 7" id="KW-0812">Transmembrane</keyword>
<accession>X1T7Z8</accession>
<reference evidence="9" key="1">
    <citation type="journal article" date="2014" name="Front. Microbiol.">
        <title>High frequency of phylogenetically diverse reductive dehalogenase-homologous genes in deep subseafloor sedimentary metagenomes.</title>
        <authorList>
            <person name="Kawai M."/>
            <person name="Futagami T."/>
            <person name="Toyoda A."/>
            <person name="Takaki Y."/>
            <person name="Nishi S."/>
            <person name="Hori S."/>
            <person name="Arai W."/>
            <person name="Tsubouchi T."/>
            <person name="Morono Y."/>
            <person name="Uchiyama I."/>
            <person name="Ito T."/>
            <person name="Fujiyama A."/>
            <person name="Inagaki F."/>
            <person name="Takami H."/>
        </authorList>
    </citation>
    <scope>NUCLEOTIDE SEQUENCE</scope>
    <source>
        <strain evidence="9">Expedition CK06-06</strain>
    </source>
</reference>
<organism evidence="9">
    <name type="scientific">marine sediment metagenome</name>
    <dbReference type="NCBI Taxonomy" id="412755"/>
    <lineage>
        <taxon>unclassified sequences</taxon>
        <taxon>metagenomes</taxon>
        <taxon>ecological metagenomes</taxon>
    </lineage>
</organism>
<keyword evidence="2" id="KW-0813">Transport</keyword>
<dbReference type="GO" id="GO:0005886">
    <property type="term" value="C:plasma membrane"/>
    <property type="evidence" value="ECO:0007669"/>
    <property type="project" value="UniProtKB-SubCell"/>
</dbReference>
<proteinExistence type="predicted"/>
<dbReference type="Gene3D" id="1.10.3720.10">
    <property type="entry name" value="MetI-like"/>
    <property type="match status" value="1"/>
</dbReference>
<dbReference type="InterPro" id="IPR035906">
    <property type="entry name" value="MetI-like_sf"/>
</dbReference>
<dbReference type="EMBL" id="BARW01010425">
    <property type="protein sequence ID" value="GAI76129.1"/>
    <property type="molecule type" value="Genomic_DNA"/>
</dbReference>
<feature type="non-terminal residue" evidence="9">
    <location>
        <position position="235"/>
    </location>
</feature>
<keyword evidence="6 7" id="KW-0472">Membrane</keyword>
<dbReference type="SUPFAM" id="SSF161098">
    <property type="entry name" value="MetI-like"/>
    <property type="match status" value="1"/>
</dbReference>
<evidence type="ECO:0000256" key="2">
    <source>
        <dbReference type="ARBA" id="ARBA00022448"/>
    </source>
</evidence>
<dbReference type="InterPro" id="IPR000515">
    <property type="entry name" value="MetI-like"/>
</dbReference>
<keyword evidence="3" id="KW-1003">Cell membrane</keyword>
<dbReference type="PANTHER" id="PTHR30193:SF37">
    <property type="entry name" value="INNER MEMBRANE ABC TRANSPORTER PERMEASE PROTEIN YCJO"/>
    <property type="match status" value="1"/>
</dbReference>
<feature type="transmembrane region" description="Helical" evidence="7">
    <location>
        <begin position="7"/>
        <end position="36"/>
    </location>
</feature>
<protein>
    <recommendedName>
        <fullName evidence="8">ABC transmembrane type-1 domain-containing protein</fullName>
    </recommendedName>
</protein>
<evidence type="ECO:0000256" key="3">
    <source>
        <dbReference type="ARBA" id="ARBA00022475"/>
    </source>
</evidence>
<evidence type="ECO:0000256" key="1">
    <source>
        <dbReference type="ARBA" id="ARBA00004651"/>
    </source>
</evidence>
<dbReference type="CDD" id="cd06261">
    <property type="entry name" value="TM_PBP2"/>
    <property type="match status" value="1"/>
</dbReference>
<feature type="transmembrane region" description="Helical" evidence="7">
    <location>
        <begin position="153"/>
        <end position="175"/>
    </location>
</feature>
<evidence type="ECO:0000256" key="4">
    <source>
        <dbReference type="ARBA" id="ARBA00022692"/>
    </source>
</evidence>
<evidence type="ECO:0000313" key="9">
    <source>
        <dbReference type="EMBL" id="GAI76129.1"/>
    </source>
</evidence>
<evidence type="ECO:0000256" key="6">
    <source>
        <dbReference type="ARBA" id="ARBA00023136"/>
    </source>
</evidence>
<feature type="domain" description="ABC transmembrane type-1" evidence="8">
    <location>
        <begin position="67"/>
        <end position="235"/>
    </location>
</feature>
<evidence type="ECO:0000256" key="7">
    <source>
        <dbReference type="SAM" id="Phobius"/>
    </source>
</evidence>
<dbReference type="InterPro" id="IPR051393">
    <property type="entry name" value="ABC_transporter_permease"/>
</dbReference>
<comment type="caution">
    <text evidence="9">The sequence shown here is derived from an EMBL/GenBank/DDBJ whole genome shotgun (WGS) entry which is preliminary data.</text>
</comment>
<feature type="transmembrane region" description="Helical" evidence="7">
    <location>
        <begin position="71"/>
        <end position="93"/>
    </location>
</feature>
<keyword evidence="5 7" id="KW-1133">Transmembrane helix</keyword>
<dbReference type="PANTHER" id="PTHR30193">
    <property type="entry name" value="ABC TRANSPORTER PERMEASE PROTEIN"/>
    <property type="match status" value="1"/>
</dbReference>
<evidence type="ECO:0000259" key="8">
    <source>
        <dbReference type="PROSITE" id="PS50928"/>
    </source>
</evidence>